<dbReference type="Pfam" id="PF16732">
    <property type="entry name" value="ComP_DUS"/>
    <property type="match status" value="1"/>
</dbReference>
<sequence>MAVRTNSLKMAESQCINYGHKMERKDVKDTQNGFTLIELIIAVAIIGILTAIAIPIYQNQIEQTRRTTAQSDLLELAQWMERQYSNGFDYRDSGNDPTLPYTQSPQNGTAFYNISFSGNVTRDTFTLQAIPTGGQANDDCGTLTLDEQGNRGAAQANCW</sequence>
<dbReference type="RefSeq" id="WP_282452002.1">
    <property type="nucleotide sequence ID" value="NZ_JAKZAJ010000007.1"/>
</dbReference>
<keyword evidence="1" id="KW-0812">Transmembrane</keyword>
<dbReference type="Gene3D" id="3.30.700.10">
    <property type="entry name" value="Glycoprotein, Type 4 Pilin"/>
    <property type="match status" value="1"/>
</dbReference>
<dbReference type="PANTHER" id="PTHR30093:SF47">
    <property type="entry name" value="TYPE IV PILUS NON-CORE MINOR PILIN PILE"/>
    <property type="match status" value="1"/>
</dbReference>
<dbReference type="Pfam" id="PF07963">
    <property type="entry name" value="N_methyl"/>
    <property type="match status" value="1"/>
</dbReference>
<dbReference type="EMBL" id="JBHSNL010000003">
    <property type="protein sequence ID" value="MFC5545667.1"/>
    <property type="molecule type" value="Genomic_DNA"/>
</dbReference>
<dbReference type="InterPro" id="IPR031982">
    <property type="entry name" value="PilE-like"/>
</dbReference>
<evidence type="ECO:0000313" key="2">
    <source>
        <dbReference type="EMBL" id="MFC5545667.1"/>
    </source>
</evidence>
<name>A0ABW0RLK8_9GAMM</name>
<keyword evidence="1" id="KW-0472">Membrane</keyword>
<proteinExistence type="predicted"/>
<accession>A0ABW0RLK8</accession>
<dbReference type="InterPro" id="IPR012902">
    <property type="entry name" value="N_methyl_site"/>
</dbReference>
<feature type="transmembrane region" description="Helical" evidence="1">
    <location>
        <begin position="34"/>
        <end position="57"/>
    </location>
</feature>
<organism evidence="2 3">
    <name type="scientific">Marinobacter koreensis</name>
    <dbReference type="NCBI Taxonomy" id="335974"/>
    <lineage>
        <taxon>Bacteria</taxon>
        <taxon>Pseudomonadati</taxon>
        <taxon>Pseudomonadota</taxon>
        <taxon>Gammaproteobacteria</taxon>
        <taxon>Pseudomonadales</taxon>
        <taxon>Marinobacteraceae</taxon>
        <taxon>Marinobacter</taxon>
    </lineage>
</organism>
<evidence type="ECO:0000256" key="1">
    <source>
        <dbReference type="SAM" id="Phobius"/>
    </source>
</evidence>
<dbReference type="NCBIfam" id="TIGR02532">
    <property type="entry name" value="IV_pilin_GFxxxE"/>
    <property type="match status" value="1"/>
</dbReference>
<dbReference type="PANTHER" id="PTHR30093">
    <property type="entry name" value="GENERAL SECRETION PATHWAY PROTEIN G"/>
    <property type="match status" value="1"/>
</dbReference>
<dbReference type="Proteomes" id="UP001596055">
    <property type="component" value="Unassembled WGS sequence"/>
</dbReference>
<dbReference type="SUPFAM" id="SSF54523">
    <property type="entry name" value="Pili subunits"/>
    <property type="match status" value="1"/>
</dbReference>
<comment type="caution">
    <text evidence="2">The sequence shown here is derived from an EMBL/GenBank/DDBJ whole genome shotgun (WGS) entry which is preliminary data.</text>
</comment>
<keyword evidence="3" id="KW-1185">Reference proteome</keyword>
<evidence type="ECO:0000313" key="3">
    <source>
        <dbReference type="Proteomes" id="UP001596055"/>
    </source>
</evidence>
<reference evidence="3" key="1">
    <citation type="journal article" date="2019" name="Int. J. Syst. Evol. Microbiol.">
        <title>The Global Catalogue of Microorganisms (GCM) 10K type strain sequencing project: providing services to taxonomists for standard genome sequencing and annotation.</title>
        <authorList>
            <consortium name="The Broad Institute Genomics Platform"/>
            <consortium name="The Broad Institute Genome Sequencing Center for Infectious Disease"/>
            <person name="Wu L."/>
            <person name="Ma J."/>
        </authorList>
    </citation>
    <scope>NUCLEOTIDE SEQUENCE [LARGE SCALE GENOMIC DNA]</scope>
    <source>
        <strain evidence="3">CGMCC 4.1799</strain>
    </source>
</reference>
<gene>
    <name evidence="2" type="ORF">ACFPQA_11410</name>
</gene>
<protein>
    <submittedName>
        <fullName evidence="2">Type IV pilin protein</fullName>
    </submittedName>
</protein>
<dbReference type="InterPro" id="IPR045584">
    <property type="entry name" value="Pilin-like"/>
</dbReference>
<keyword evidence="1" id="KW-1133">Transmembrane helix</keyword>